<evidence type="ECO:0000313" key="3">
    <source>
        <dbReference type="Proteomes" id="UP001145742"/>
    </source>
</evidence>
<accession>A0ABQ9CPF4</accession>
<dbReference type="Pfam" id="PF00078">
    <property type="entry name" value="RVT_1"/>
    <property type="match status" value="1"/>
</dbReference>
<reference evidence="2" key="1">
    <citation type="submission" date="2019-10" db="EMBL/GenBank/DDBJ databases">
        <authorList>
            <person name="Soares A.E.R."/>
            <person name="Aleixo A."/>
            <person name="Schneider P."/>
            <person name="Miyaki C.Y."/>
            <person name="Schneider M.P."/>
            <person name="Mello C."/>
            <person name="Vasconcelos A.T.R."/>
        </authorList>
    </citation>
    <scope>NUCLEOTIDE SEQUENCE</scope>
    <source>
        <tissue evidence="2">Muscle</tissue>
    </source>
</reference>
<feature type="domain" description="Reverse transcriptase" evidence="1">
    <location>
        <begin position="173"/>
        <end position="257"/>
    </location>
</feature>
<name>A0ABQ9CPF4_9PASS</name>
<evidence type="ECO:0000259" key="1">
    <source>
        <dbReference type="Pfam" id="PF00078"/>
    </source>
</evidence>
<organism evidence="2 3">
    <name type="scientific">Willisornis vidua</name>
    <name type="common">Xingu scale-backed antbird</name>
    <dbReference type="NCBI Taxonomy" id="1566151"/>
    <lineage>
        <taxon>Eukaryota</taxon>
        <taxon>Metazoa</taxon>
        <taxon>Chordata</taxon>
        <taxon>Craniata</taxon>
        <taxon>Vertebrata</taxon>
        <taxon>Euteleostomi</taxon>
        <taxon>Archelosauria</taxon>
        <taxon>Archosauria</taxon>
        <taxon>Dinosauria</taxon>
        <taxon>Saurischia</taxon>
        <taxon>Theropoda</taxon>
        <taxon>Coelurosauria</taxon>
        <taxon>Aves</taxon>
        <taxon>Neognathae</taxon>
        <taxon>Neoaves</taxon>
        <taxon>Telluraves</taxon>
        <taxon>Australaves</taxon>
        <taxon>Passeriformes</taxon>
        <taxon>Thamnophilidae</taxon>
        <taxon>Willisornis</taxon>
    </lineage>
</organism>
<dbReference type="EMBL" id="WHWB01034789">
    <property type="protein sequence ID" value="KAJ7404098.1"/>
    <property type="molecule type" value="Genomic_DNA"/>
</dbReference>
<dbReference type="InterPro" id="IPR000477">
    <property type="entry name" value="RT_dom"/>
</dbReference>
<keyword evidence="3" id="KW-1185">Reference proteome</keyword>
<proteinExistence type="predicted"/>
<sequence>MSYLDPHKSMGPDGIHPSVMRELVKELTKPLSIIYHQSWLTREVPDDWKLANVTPSHKKGRKEDLGKLQACQPDLCLARANPPTIMNKKLQSSTGHNSRSFISMSCFGGTLEANSEAVCNTPTEDKPSQQKMQLRRGVIEWLDGHLAFSQGEPITVLQNKGDFNYHATGFRTFDTLSPNILLSKLGRDGFDGWTISWIRKWLDGCIQRVVVNGPESQWTSETSGVPEGSILGPVLFKIFINDIDEGIKCTFSKFADNTKMSGTVDISEVTTGFLSKEKFPNHLPPRLFPAQGPLNPYTDEQRRAALTRRTWGCWWMRLDISQHCALAALKVNCILGCMKSSRASKSKEVTLTLCSGETPPGELHPALGFSAQKGH</sequence>
<gene>
    <name evidence="2" type="ORF">WISP_147361</name>
</gene>
<comment type="caution">
    <text evidence="2">The sequence shown here is derived from an EMBL/GenBank/DDBJ whole genome shotgun (WGS) entry which is preliminary data.</text>
</comment>
<dbReference type="PANTHER" id="PTHR33332">
    <property type="entry name" value="REVERSE TRANSCRIPTASE DOMAIN-CONTAINING PROTEIN"/>
    <property type="match status" value="1"/>
</dbReference>
<dbReference type="Proteomes" id="UP001145742">
    <property type="component" value="Unassembled WGS sequence"/>
</dbReference>
<protein>
    <recommendedName>
        <fullName evidence="1">Reverse transcriptase domain-containing protein</fullName>
    </recommendedName>
</protein>
<evidence type="ECO:0000313" key="2">
    <source>
        <dbReference type="EMBL" id="KAJ7404098.1"/>
    </source>
</evidence>